<protein>
    <recommendedName>
        <fullName evidence="6">BED-type domain-containing protein</fullName>
    </recommendedName>
</protein>
<reference evidence="4 5" key="1">
    <citation type="submission" date="2024-01" db="EMBL/GenBank/DDBJ databases">
        <title>The genomes of 5 underutilized Papilionoideae crops provide insights into root nodulation and disease resistanc.</title>
        <authorList>
            <person name="Yuan L."/>
        </authorList>
    </citation>
    <scope>NUCLEOTIDE SEQUENCE [LARGE SCALE GENOMIC DNA]</scope>
    <source>
        <strain evidence="4">ZHUSHIDOU_FW_LH</strain>
        <tissue evidence="4">Leaf</tissue>
    </source>
</reference>
<feature type="domain" description="NAD-dependent epimerase/dehydratase" evidence="2">
    <location>
        <begin position="625"/>
        <end position="687"/>
    </location>
</feature>
<dbReference type="Pfam" id="PF01370">
    <property type="entry name" value="Epimerase"/>
    <property type="match status" value="1"/>
</dbReference>
<evidence type="ECO:0000259" key="2">
    <source>
        <dbReference type="Pfam" id="PF01370"/>
    </source>
</evidence>
<dbReference type="AlphaFoldDB" id="A0AAN9FEN2"/>
<accession>A0AAN9FEN2</accession>
<gene>
    <name evidence="4" type="ORF">RIF29_14910</name>
</gene>
<evidence type="ECO:0000259" key="3">
    <source>
        <dbReference type="Pfam" id="PF04937"/>
    </source>
</evidence>
<organism evidence="4 5">
    <name type="scientific">Crotalaria pallida</name>
    <name type="common">Smooth rattlebox</name>
    <name type="synonym">Crotalaria striata</name>
    <dbReference type="NCBI Taxonomy" id="3830"/>
    <lineage>
        <taxon>Eukaryota</taxon>
        <taxon>Viridiplantae</taxon>
        <taxon>Streptophyta</taxon>
        <taxon>Embryophyta</taxon>
        <taxon>Tracheophyta</taxon>
        <taxon>Spermatophyta</taxon>
        <taxon>Magnoliopsida</taxon>
        <taxon>eudicotyledons</taxon>
        <taxon>Gunneridae</taxon>
        <taxon>Pentapetalae</taxon>
        <taxon>rosids</taxon>
        <taxon>fabids</taxon>
        <taxon>Fabales</taxon>
        <taxon>Fabaceae</taxon>
        <taxon>Papilionoideae</taxon>
        <taxon>50 kb inversion clade</taxon>
        <taxon>genistoids sensu lato</taxon>
        <taxon>core genistoids</taxon>
        <taxon>Crotalarieae</taxon>
        <taxon>Crotalaria</taxon>
    </lineage>
</organism>
<feature type="region of interest" description="Disordered" evidence="1">
    <location>
        <begin position="107"/>
        <end position="130"/>
    </location>
</feature>
<proteinExistence type="predicted"/>
<comment type="caution">
    <text evidence="4">The sequence shown here is derived from an EMBL/GenBank/DDBJ whole genome shotgun (WGS) entry which is preliminary data.</text>
</comment>
<dbReference type="PANTHER" id="PTHR32166">
    <property type="entry name" value="OSJNBA0013A04.12 PROTEIN"/>
    <property type="match status" value="1"/>
</dbReference>
<sequence>MDIGGSSSSTEGINKFANKDADLLDKKNRLWAYVTVIAGSNKAGGNKKWTCNFCLQSYQSSYSRVRSHMLRIRNNGIAICSKVDAVNLSELTKLDEEATEAAKPIHVPLPNQNRNASPAPMESTTTRKKRRAGTLEAAFNNEGRAQLTAEIARMFYSAGLPFHLARNPHYVNAFSFAASHSLSGFLPPGYNALRTTLLQQEKANITQLLEPIKGLWSSKGVSIVADGWTDAQRRPLINFMAASEGGPIFLKAVNSSNEIRNAEYMAGLMREAINEVGVNNVVQIITNNASVFKAAGTLIEANFPHVFWTPCVVHTLSLALKNICAPKNTDKNEVADAACHWITQVGDDCSYVRNFIMNHSMRLAMYNKFVPWKLLAIADTRFAYIVVMLRRFKLIKTAMQEMVISNEWSSYNLTDKETAKSVKTLILDDVWWDKVDYIIDFTGPIYDMIRACDKDTPTLHLVYEMWDSMIEKVRASIYRYEGKRIGDTPSTFYNVVYDILIDRWTKNNTPLHCMAHSLNPRYYSAQWLQGAPNRKAPHEDAEITMERNKCIGRYFPIDEDRQKVYQEFSKFSLASDAFSSFDSIQDRWELDPKSWWVNYGANAPLLQKISLKLLGQPSSSSCYKKLRINAKVDNFFPLPFDVVIHFAGLKAMDESVQIPLLYYNNNNNLIGTITLLEVMAAHGCKRVPSR</sequence>
<feature type="domain" description="DUF659" evidence="3">
    <location>
        <begin position="188"/>
        <end position="345"/>
    </location>
</feature>
<dbReference type="Pfam" id="PF04937">
    <property type="entry name" value="DUF659"/>
    <property type="match status" value="1"/>
</dbReference>
<evidence type="ECO:0008006" key="6">
    <source>
        <dbReference type="Google" id="ProtNLM"/>
    </source>
</evidence>
<dbReference type="InterPro" id="IPR036291">
    <property type="entry name" value="NAD(P)-bd_dom_sf"/>
</dbReference>
<dbReference type="Proteomes" id="UP001372338">
    <property type="component" value="Unassembled WGS sequence"/>
</dbReference>
<evidence type="ECO:0000256" key="1">
    <source>
        <dbReference type="SAM" id="MobiDB-lite"/>
    </source>
</evidence>
<dbReference type="Gene3D" id="3.40.50.720">
    <property type="entry name" value="NAD(P)-binding Rossmann-like Domain"/>
    <property type="match status" value="1"/>
</dbReference>
<dbReference type="InterPro" id="IPR012337">
    <property type="entry name" value="RNaseH-like_sf"/>
</dbReference>
<dbReference type="InterPro" id="IPR001509">
    <property type="entry name" value="Epimerase_deHydtase"/>
</dbReference>
<dbReference type="PANTHER" id="PTHR32166:SF81">
    <property type="entry name" value="OS06G0658400 PROTEIN"/>
    <property type="match status" value="1"/>
</dbReference>
<dbReference type="EMBL" id="JAYWIO010000003">
    <property type="protein sequence ID" value="KAK7273846.1"/>
    <property type="molecule type" value="Genomic_DNA"/>
</dbReference>
<evidence type="ECO:0000313" key="4">
    <source>
        <dbReference type="EMBL" id="KAK7273846.1"/>
    </source>
</evidence>
<name>A0AAN9FEN2_CROPI</name>
<evidence type="ECO:0000313" key="5">
    <source>
        <dbReference type="Proteomes" id="UP001372338"/>
    </source>
</evidence>
<dbReference type="SUPFAM" id="SSF51735">
    <property type="entry name" value="NAD(P)-binding Rossmann-fold domains"/>
    <property type="match status" value="1"/>
</dbReference>
<dbReference type="InterPro" id="IPR007021">
    <property type="entry name" value="DUF659"/>
</dbReference>
<dbReference type="SUPFAM" id="SSF53098">
    <property type="entry name" value="Ribonuclease H-like"/>
    <property type="match status" value="1"/>
</dbReference>
<keyword evidence="5" id="KW-1185">Reference proteome</keyword>